<proteinExistence type="predicted"/>
<evidence type="ECO:0000313" key="2">
    <source>
        <dbReference type="EMBL" id="MFC4062362.1"/>
    </source>
</evidence>
<accession>A0ABV8IE34</accession>
<protein>
    <recommendedName>
        <fullName evidence="4">Tetratricopeptide repeat protein</fullName>
    </recommendedName>
</protein>
<dbReference type="Proteomes" id="UP001595850">
    <property type="component" value="Unassembled WGS sequence"/>
</dbReference>
<reference evidence="3" key="1">
    <citation type="journal article" date="2019" name="Int. J. Syst. Evol. Microbiol.">
        <title>The Global Catalogue of Microorganisms (GCM) 10K type strain sequencing project: providing services to taxonomists for standard genome sequencing and annotation.</title>
        <authorList>
            <consortium name="The Broad Institute Genomics Platform"/>
            <consortium name="The Broad Institute Genome Sequencing Center for Infectious Disease"/>
            <person name="Wu L."/>
            <person name="Ma J."/>
        </authorList>
    </citation>
    <scope>NUCLEOTIDE SEQUENCE [LARGE SCALE GENOMIC DNA]</scope>
    <source>
        <strain evidence="3">TBRC 4489</strain>
    </source>
</reference>
<feature type="region of interest" description="Disordered" evidence="1">
    <location>
        <begin position="59"/>
        <end position="81"/>
    </location>
</feature>
<evidence type="ECO:0008006" key="4">
    <source>
        <dbReference type="Google" id="ProtNLM"/>
    </source>
</evidence>
<sequence>MRVADTHIDLGIVHARRGDLDSAVEHGMAAFDIERKSLAGLVNRAGDLDRVLRQRHRRETLAQEFHERQNDPADGQGPGFQ</sequence>
<dbReference type="EMBL" id="JBHSBM010000042">
    <property type="protein sequence ID" value="MFC4062362.1"/>
    <property type="molecule type" value="Genomic_DNA"/>
</dbReference>
<keyword evidence="3" id="KW-1185">Reference proteome</keyword>
<name>A0ABV8IE34_9ACTN</name>
<dbReference type="RefSeq" id="WP_377293411.1">
    <property type="nucleotide sequence ID" value="NZ_JBHSBM010000042.1"/>
</dbReference>
<evidence type="ECO:0000313" key="3">
    <source>
        <dbReference type="Proteomes" id="UP001595850"/>
    </source>
</evidence>
<gene>
    <name evidence="2" type="ORF">ACFOWE_29025</name>
</gene>
<evidence type="ECO:0000256" key="1">
    <source>
        <dbReference type="SAM" id="MobiDB-lite"/>
    </source>
</evidence>
<feature type="compositionally biased region" description="Basic and acidic residues" evidence="1">
    <location>
        <begin position="59"/>
        <end position="71"/>
    </location>
</feature>
<comment type="caution">
    <text evidence="2">The sequence shown here is derived from an EMBL/GenBank/DDBJ whole genome shotgun (WGS) entry which is preliminary data.</text>
</comment>
<organism evidence="2 3">
    <name type="scientific">Planomonospora corallina</name>
    <dbReference type="NCBI Taxonomy" id="1806052"/>
    <lineage>
        <taxon>Bacteria</taxon>
        <taxon>Bacillati</taxon>
        <taxon>Actinomycetota</taxon>
        <taxon>Actinomycetes</taxon>
        <taxon>Streptosporangiales</taxon>
        <taxon>Streptosporangiaceae</taxon>
        <taxon>Planomonospora</taxon>
    </lineage>
</organism>